<gene>
    <name evidence="3" type="ORF">N425_09075</name>
</gene>
<dbReference type="PATRIC" id="fig|1411148.3.peg.1429"/>
<dbReference type="PROSITE" id="PS51257">
    <property type="entry name" value="PROKAR_LIPOPROTEIN"/>
    <property type="match status" value="1"/>
</dbReference>
<name>W2C508_9BACT</name>
<protein>
    <recommendedName>
        <fullName evidence="5">Lipoprotein</fullName>
    </recommendedName>
</protein>
<evidence type="ECO:0008006" key="5">
    <source>
        <dbReference type="Google" id="ProtNLM"/>
    </source>
</evidence>
<feature type="signal peptide" evidence="2">
    <location>
        <begin position="1"/>
        <end position="15"/>
    </location>
</feature>
<reference evidence="3 4" key="1">
    <citation type="submission" date="2013-11" db="EMBL/GenBank/DDBJ databases">
        <title>Single cell genomics of uncultured Tannerella BU063 (oral taxon 286).</title>
        <authorList>
            <person name="Beall C.J."/>
            <person name="Campbell A.G."/>
            <person name="Griffen A.L."/>
            <person name="Podar M."/>
            <person name="Leys E.J."/>
        </authorList>
    </citation>
    <scope>NUCLEOTIDE SEQUENCE [LARGE SCALE GENOMIC DNA]</scope>
    <source>
        <strain evidence="3">Cell 2</strain>
    </source>
</reference>
<dbReference type="Proteomes" id="UP000018837">
    <property type="component" value="Unassembled WGS sequence"/>
</dbReference>
<dbReference type="AlphaFoldDB" id="W2C508"/>
<evidence type="ECO:0000313" key="3">
    <source>
        <dbReference type="EMBL" id="ETK01577.1"/>
    </source>
</evidence>
<dbReference type="EMBL" id="AYUF01000474">
    <property type="protein sequence ID" value="ETK01577.1"/>
    <property type="molecule type" value="Genomic_DNA"/>
</dbReference>
<evidence type="ECO:0000256" key="1">
    <source>
        <dbReference type="SAM" id="MobiDB-lite"/>
    </source>
</evidence>
<comment type="caution">
    <text evidence="3">The sequence shown here is derived from an EMBL/GenBank/DDBJ whole genome shotgun (WGS) entry which is preliminary data.</text>
</comment>
<feature type="chain" id="PRO_5012519979" description="Lipoprotein" evidence="2">
    <location>
        <begin position="16"/>
        <end position="194"/>
    </location>
</feature>
<sequence>MKKLLTLLLFPLLMAACTKGGGSEDVVTSEEPQTAEADNPNQGGSPSDLPPRGTIISAHLDLRLLDMQGNDHLNPASPGAVDLSKIKVYYVIDGKEQLFYRGNLTAARGYLVYTPKETGERYYSLRLFFNIESKEEVTTTIVDWGDGHRDVFKVAFIRKENRISQRSIWLNDSLIFDLQKKIDSTTDYIFEIKR</sequence>
<accession>W2C508</accession>
<organism evidence="3 4">
    <name type="scientific">Tannerella sp. oral taxon BU063 isolate Cell 2</name>
    <dbReference type="NCBI Taxonomy" id="1411148"/>
    <lineage>
        <taxon>Bacteria</taxon>
        <taxon>Pseudomonadati</taxon>
        <taxon>Bacteroidota</taxon>
        <taxon>Bacteroidia</taxon>
        <taxon>Bacteroidales</taxon>
        <taxon>Tannerellaceae</taxon>
        <taxon>Tannerella</taxon>
    </lineage>
</organism>
<evidence type="ECO:0000256" key="2">
    <source>
        <dbReference type="SAM" id="SignalP"/>
    </source>
</evidence>
<proteinExistence type="predicted"/>
<evidence type="ECO:0000313" key="4">
    <source>
        <dbReference type="Proteomes" id="UP000018837"/>
    </source>
</evidence>
<keyword evidence="2" id="KW-0732">Signal</keyword>
<feature type="region of interest" description="Disordered" evidence="1">
    <location>
        <begin position="23"/>
        <end position="51"/>
    </location>
</feature>